<dbReference type="Pfam" id="PF16925">
    <property type="entry name" value="TetR_C_13"/>
    <property type="match status" value="1"/>
</dbReference>
<evidence type="ECO:0000256" key="3">
    <source>
        <dbReference type="ARBA" id="ARBA00023163"/>
    </source>
</evidence>
<dbReference type="PANTHER" id="PTHR47506">
    <property type="entry name" value="TRANSCRIPTIONAL REGULATORY PROTEIN"/>
    <property type="match status" value="1"/>
</dbReference>
<keyword evidence="9" id="KW-1185">Reference proteome</keyword>
<protein>
    <submittedName>
        <fullName evidence="6">TetR family transcriptional regulator</fullName>
    </submittedName>
    <submittedName>
        <fullName evidence="7">TetR/AcrR family transcriptional repressor of nem operon</fullName>
    </submittedName>
</protein>
<keyword evidence="3" id="KW-0804">Transcription</keyword>
<keyword evidence="2" id="KW-0238">DNA-binding</keyword>
<dbReference type="Gene3D" id="1.10.357.10">
    <property type="entry name" value="Tetracycline Repressor, domain 2"/>
    <property type="match status" value="1"/>
</dbReference>
<evidence type="ECO:0000313" key="8">
    <source>
        <dbReference type="Proteomes" id="UP000181962"/>
    </source>
</evidence>
<dbReference type="Proteomes" id="UP001549291">
    <property type="component" value="Unassembled WGS sequence"/>
</dbReference>
<sequence length="208" mass="23054">MVYIARMMTINTKLPVGRPREFDLDEAVRRAMQIFWDRGFHDASLPDLLAGMQLSKGSFYKAFGDKKSVFLRALEFYTDDGVRNVQEVLRSAPSPKAAIRNALVRYADLSSGKKGVRGCFGVLTAAEMLPGDPDIAEVIKRLFSRLQALFAATIAKGQAAGEIANRSDPEVIAHFIVSHAQGMRVLGKVGSRRDEMLKDADLLMEMLF</sequence>
<dbReference type="PROSITE" id="PS01081">
    <property type="entry name" value="HTH_TETR_1"/>
    <property type="match status" value="1"/>
</dbReference>
<evidence type="ECO:0000313" key="6">
    <source>
        <dbReference type="EMBL" id="APG15885.1"/>
    </source>
</evidence>
<evidence type="ECO:0000259" key="4">
    <source>
        <dbReference type="Pfam" id="PF00440"/>
    </source>
</evidence>
<dbReference type="Gene3D" id="1.10.10.60">
    <property type="entry name" value="Homeodomain-like"/>
    <property type="match status" value="1"/>
</dbReference>
<dbReference type="InterPro" id="IPR001647">
    <property type="entry name" value="HTH_TetR"/>
</dbReference>
<organism evidence="6 8">
    <name type="scientific">Bradyrhizobium japonicum</name>
    <dbReference type="NCBI Taxonomy" id="375"/>
    <lineage>
        <taxon>Bacteria</taxon>
        <taxon>Pseudomonadati</taxon>
        <taxon>Pseudomonadota</taxon>
        <taxon>Alphaproteobacteria</taxon>
        <taxon>Hyphomicrobiales</taxon>
        <taxon>Nitrobacteraceae</taxon>
        <taxon>Bradyrhizobium</taxon>
    </lineage>
</organism>
<dbReference type="AlphaFoldDB" id="A0A1L3FRA6"/>
<dbReference type="InterPro" id="IPR009057">
    <property type="entry name" value="Homeodomain-like_sf"/>
</dbReference>
<evidence type="ECO:0000256" key="1">
    <source>
        <dbReference type="ARBA" id="ARBA00023015"/>
    </source>
</evidence>
<dbReference type="Pfam" id="PF00440">
    <property type="entry name" value="TetR_N"/>
    <property type="match status" value="1"/>
</dbReference>
<name>A0A1L3FRA6_BRAJP</name>
<gene>
    <name evidence="7" type="ORF">ABIF63_009836</name>
    <name evidence="6" type="ORF">BKD09_47130</name>
</gene>
<dbReference type="Proteomes" id="UP000181962">
    <property type="component" value="Chromosome"/>
</dbReference>
<evidence type="ECO:0000313" key="7">
    <source>
        <dbReference type="EMBL" id="MET4725730.1"/>
    </source>
</evidence>
<accession>A0A1L3FRA6</accession>
<proteinExistence type="predicted"/>
<dbReference type="SUPFAM" id="SSF46689">
    <property type="entry name" value="Homeodomain-like"/>
    <property type="match status" value="1"/>
</dbReference>
<reference evidence="7 9" key="2">
    <citation type="submission" date="2024-06" db="EMBL/GenBank/DDBJ databases">
        <title>Genomic Encyclopedia of Type Strains, Phase V (KMG-V): Genome sequencing to study the core and pangenomes of soil and plant-associated prokaryotes.</title>
        <authorList>
            <person name="Whitman W."/>
        </authorList>
    </citation>
    <scope>NUCLEOTIDE SEQUENCE [LARGE SCALE GENOMIC DNA]</scope>
    <source>
        <strain evidence="7 9">USDA 160</strain>
    </source>
</reference>
<dbReference type="GO" id="GO:0003677">
    <property type="term" value="F:DNA binding"/>
    <property type="evidence" value="ECO:0007669"/>
    <property type="project" value="UniProtKB-KW"/>
</dbReference>
<dbReference type="EMBL" id="JBEPTQ010000002">
    <property type="protein sequence ID" value="MET4725730.1"/>
    <property type="molecule type" value="Genomic_DNA"/>
</dbReference>
<keyword evidence="1" id="KW-0805">Transcription regulation</keyword>
<feature type="domain" description="HTH tetR-type" evidence="4">
    <location>
        <begin position="30"/>
        <end position="72"/>
    </location>
</feature>
<reference evidence="6 8" key="1">
    <citation type="submission" date="2016-11" db="EMBL/GenBank/DDBJ databases">
        <title>Complete Genome Sequence of Bradyrhizobium sp. strain J5, an isolated from soybean nodule in Hokkaido.</title>
        <authorList>
            <person name="Kanehara K."/>
        </authorList>
    </citation>
    <scope>NUCLEOTIDE SEQUENCE [LARGE SCALE GENOMIC DNA]</scope>
    <source>
        <strain evidence="6 8">J5</strain>
    </source>
</reference>
<dbReference type="InterPro" id="IPR036271">
    <property type="entry name" value="Tet_transcr_reg_TetR-rel_C_sf"/>
</dbReference>
<evidence type="ECO:0000313" key="9">
    <source>
        <dbReference type="Proteomes" id="UP001549291"/>
    </source>
</evidence>
<dbReference type="InterPro" id="IPR011075">
    <property type="entry name" value="TetR_C"/>
</dbReference>
<dbReference type="InterPro" id="IPR023772">
    <property type="entry name" value="DNA-bd_HTH_TetR-type_CS"/>
</dbReference>
<evidence type="ECO:0000256" key="2">
    <source>
        <dbReference type="ARBA" id="ARBA00023125"/>
    </source>
</evidence>
<evidence type="ECO:0000259" key="5">
    <source>
        <dbReference type="Pfam" id="PF16925"/>
    </source>
</evidence>
<feature type="domain" description="Tetracyclin repressor-like C-terminal" evidence="5">
    <location>
        <begin position="98"/>
        <end position="187"/>
    </location>
</feature>
<dbReference type="SUPFAM" id="SSF48498">
    <property type="entry name" value="Tetracyclin repressor-like, C-terminal domain"/>
    <property type="match status" value="1"/>
</dbReference>
<dbReference type="PANTHER" id="PTHR47506:SF10">
    <property type="entry name" value="TRANSCRIPTIONAL REGULATORY PROTEIN"/>
    <property type="match status" value="1"/>
</dbReference>
<dbReference type="EMBL" id="CP017637">
    <property type="protein sequence ID" value="APG15885.1"/>
    <property type="molecule type" value="Genomic_DNA"/>
</dbReference>